<dbReference type="PANTHER" id="PTHR47027:SF8">
    <property type="entry name" value="RIBONUCLEASE H"/>
    <property type="match status" value="1"/>
</dbReference>
<reference evidence="3" key="3">
    <citation type="submission" date="2025-09" db="UniProtKB">
        <authorList>
            <consortium name="Ensembl"/>
        </authorList>
    </citation>
    <scope>IDENTIFICATION</scope>
</reference>
<dbReference type="Ensembl" id="ENSBIXT00000050233.1">
    <property type="protein sequence ID" value="ENSBIXP00000021951.1"/>
    <property type="gene ID" value="ENSBIXG00000024940.1"/>
</dbReference>
<reference evidence="3 4" key="1">
    <citation type="submission" date="2018-11" db="EMBL/GenBank/DDBJ databases">
        <title>Haplotype-resolved cattle genomes.</title>
        <authorList>
            <person name="Low W.Y."/>
            <person name="Tearle R."/>
            <person name="Bickhart D.M."/>
            <person name="Rosen B.D."/>
            <person name="Koren S."/>
            <person name="Rhie A."/>
            <person name="Hiendleder S."/>
            <person name="Phillippy A.M."/>
            <person name="Smith T.P.L."/>
            <person name="Williams J.L."/>
        </authorList>
    </citation>
    <scope>NUCLEOTIDE SEQUENCE [LARGE SCALE GENOMIC DNA]</scope>
</reference>
<dbReference type="GO" id="GO:0003964">
    <property type="term" value="F:RNA-directed DNA polymerase activity"/>
    <property type="evidence" value="ECO:0007669"/>
    <property type="project" value="UniProtKB-EC"/>
</dbReference>
<evidence type="ECO:0000256" key="1">
    <source>
        <dbReference type="ARBA" id="ARBA00012493"/>
    </source>
</evidence>
<feature type="domain" description="Reverse transcriptase" evidence="2">
    <location>
        <begin position="1"/>
        <end position="224"/>
    </location>
</feature>
<name>A0A4W2D7S3_BOBOX</name>
<dbReference type="SUPFAM" id="SSF56672">
    <property type="entry name" value="DNA/RNA polymerases"/>
    <property type="match status" value="1"/>
</dbReference>
<evidence type="ECO:0000259" key="2">
    <source>
        <dbReference type="PROSITE" id="PS50878"/>
    </source>
</evidence>
<dbReference type="PANTHER" id="PTHR47027">
    <property type="entry name" value="REVERSE TRANSCRIPTASE DOMAIN-CONTAINING PROTEIN"/>
    <property type="match status" value="1"/>
</dbReference>
<organism evidence="3 4">
    <name type="scientific">Bos indicus x Bos taurus</name>
    <name type="common">Hybrid cattle</name>
    <dbReference type="NCBI Taxonomy" id="30522"/>
    <lineage>
        <taxon>Eukaryota</taxon>
        <taxon>Metazoa</taxon>
        <taxon>Chordata</taxon>
        <taxon>Craniata</taxon>
        <taxon>Vertebrata</taxon>
        <taxon>Euteleostomi</taxon>
        <taxon>Mammalia</taxon>
        <taxon>Eutheria</taxon>
        <taxon>Laurasiatheria</taxon>
        <taxon>Artiodactyla</taxon>
        <taxon>Ruminantia</taxon>
        <taxon>Pecora</taxon>
        <taxon>Bovidae</taxon>
        <taxon>Bovinae</taxon>
        <taxon>Bos</taxon>
    </lineage>
</organism>
<evidence type="ECO:0000313" key="4">
    <source>
        <dbReference type="Proteomes" id="UP000314981"/>
    </source>
</evidence>
<protein>
    <recommendedName>
        <fullName evidence="1">RNA-directed DNA polymerase</fullName>
        <ecNumber evidence="1">2.7.7.49</ecNumber>
    </recommendedName>
</protein>
<dbReference type="InterPro" id="IPR000477">
    <property type="entry name" value="RT_dom"/>
</dbReference>
<sequence>MVKILQARLQYYMNHELPDVRAVFRKDRGTRDQIANIYRIFEKAREFQKNIYFCFIDYAKDFDCMDHNKLWKILKKMGIPDHLTCLLRNLYAGQEATGRTEHGTTDWFQIGKGVHQGCILSPCLFNLYAEYIMRNTGLNEAQAGIKIGGRNINNLRYADDTTLMAESEELKSLLMKVKEESEKVGLKLNIQKNKIMASGPITSWQIDRETVETVTDFMFWGSKITADGDCNHEIKRLLLLERKFMTNIDSILKSKDITFPTKVHLVKAMVFPVVMYGCESWTIKKAEHRRIDAFELWFWRRLLRVPWTARRSDQSILKEISPEYSLEGLMLKLKLQYFGCFDAKN</sequence>
<dbReference type="Proteomes" id="UP000314981">
    <property type="component" value="Chromosome 6"/>
</dbReference>
<accession>A0A4W2D7S3</accession>
<dbReference type="Pfam" id="PF00078">
    <property type="entry name" value="RVT_1"/>
    <property type="match status" value="1"/>
</dbReference>
<evidence type="ECO:0000313" key="3">
    <source>
        <dbReference type="Ensembl" id="ENSBIXP00000021951.1"/>
    </source>
</evidence>
<dbReference type="CDD" id="cd01650">
    <property type="entry name" value="RT_nLTR_like"/>
    <property type="match status" value="1"/>
</dbReference>
<dbReference type="EC" id="2.7.7.49" evidence="1"/>
<proteinExistence type="predicted"/>
<reference evidence="3" key="2">
    <citation type="submission" date="2025-08" db="UniProtKB">
        <authorList>
            <consortium name="Ensembl"/>
        </authorList>
    </citation>
    <scope>IDENTIFICATION</scope>
</reference>
<dbReference type="PROSITE" id="PS50878">
    <property type="entry name" value="RT_POL"/>
    <property type="match status" value="1"/>
</dbReference>
<dbReference type="AlphaFoldDB" id="A0A4W2D7S3"/>
<dbReference type="InterPro" id="IPR043502">
    <property type="entry name" value="DNA/RNA_pol_sf"/>
</dbReference>
<keyword evidence="4" id="KW-1185">Reference proteome</keyword>